<feature type="signal peptide" evidence="8">
    <location>
        <begin position="1"/>
        <end position="24"/>
    </location>
</feature>
<evidence type="ECO:0000256" key="5">
    <source>
        <dbReference type="ARBA" id="ARBA00023001"/>
    </source>
</evidence>
<evidence type="ECO:0000313" key="10">
    <source>
        <dbReference type="Proteomes" id="UP000477083"/>
    </source>
</evidence>
<dbReference type="InterPro" id="IPR012341">
    <property type="entry name" value="6hp_glycosidase-like_sf"/>
</dbReference>
<dbReference type="EMBL" id="WWNR01000002">
    <property type="protein sequence ID" value="MZQ88443.1"/>
    <property type="molecule type" value="Genomic_DNA"/>
</dbReference>
<keyword evidence="4 9" id="KW-0378">Hydrolase</keyword>
<reference evidence="9 10" key="1">
    <citation type="submission" date="2020-01" db="EMBL/GenBank/DDBJ databases">
        <title>Frigidibacter albus SP32T (=CGMCC 1.13995T).</title>
        <authorList>
            <person name="Liao X."/>
        </authorList>
    </citation>
    <scope>NUCLEOTIDE SEQUENCE [LARGE SCALE GENOMIC DNA]</scope>
    <source>
        <strain evidence="9 10">SP32</strain>
    </source>
</reference>
<dbReference type="AlphaFoldDB" id="A0A6L8VDW8"/>
<gene>
    <name evidence="9" type="ORF">GS660_04935</name>
</gene>
<dbReference type="RefSeq" id="WP_161343989.1">
    <property type="nucleotide sequence ID" value="NZ_BMGW01000002.1"/>
</dbReference>
<dbReference type="GO" id="GO:0008810">
    <property type="term" value="F:cellulase activity"/>
    <property type="evidence" value="ECO:0007669"/>
    <property type="project" value="UniProtKB-EC"/>
</dbReference>
<dbReference type="GO" id="GO:0030245">
    <property type="term" value="P:cellulose catabolic process"/>
    <property type="evidence" value="ECO:0007669"/>
    <property type="project" value="UniProtKB-KW"/>
</dbReference>
<accession>A0A6L8VDW8</accession>
<keyword evidence="5" id="KW-0136">Cellulose degradation</keyword>
<keyword evidence="7" id="KW-0624">Polysaccharide degradation</keyword>
<name>A0A6L8VDW8_9RHOB</name>
<dbReference type="Gene3D" id="1.50.10.10">
    <property type="match status" value="1"/>
</dbReference>
<keyword evidence="8" id="KW-0732">Signal</keyword>
<dbReference type="Proteomes" id="UP000477083">
    <property type="component" value="Unassembled WGS sequence"/>
</dbReference>
<protein>
    <recommendedName>
        <fullName evidence="3">cellulase</fullName>
        <ecNumber evidence="3">3.2.1.4</ecNumber>
    </recommendedName>
</protein>
<dbReference type="OrthoDB" id="9766708at2"/>
<organism evidence="9 10">
    <name type="scientific">Frigidibacter albus</name>
    <dbReference type="NCBI Taxonomy" id="1465486"/>
    <lineage>
        <taxon>Bacteria</taxon>
        <taxon>Pseudomonadati</taxon>
        <taxon>Pseudomonadota</taxon>
        <taxon>Alphaproteobacteria</taxon>
        <taxon>Rhodobacterales</taxon>
        <taxon>Paracoccaceae</taxon>
        <taxon>Frigidibacter</taxon>
    </lineage>
</organism>
<dbReference type="PRINTS" id="PR00735">
    <property type="entry name" value="GLHYDRLASE8"/>
</dbReference>
<evidence type="ECO:0000256" key="3">
    <source>
        <dbReference type="ARBA" id="ARBA00012601"/>
    </source>
</evidence>
<dbReference type="EC" id="3.2.1.4" evidence="3"/>
<sequence length="371" mass="39875">MTLIPRPLLRRTFLQRLAATAALASLPGAAVNAQPAPAASIPEDHPLQAAWQAWRSSYIAPEGRVVDSFQQGASHSEGQGYGMALALSFGDGETFRRLYSWTETNLALRPDALLAWRWLPDALPHVADRNNASDGDLFYAWALARAARLFDVPDYAARARAIAADLVATCVVTMPDGSAEVMLPAAAGFLTETGFILNPSYWMPRAMRDLAAATDQPALARCADGAERLMSQMAANGLVPDWVEVTADGITLPPARFSANSGYEALRVPLFLVWSRANTHPAVRGFTEAHRAAETGDLRAPTVFERGTGRVLEYSTHAGYRAVAALTACAGAQRAGSAIPPFDTAQPYYPATLHLMTLVAQIEGYPRCVPL</sequence>
<dbReference type="SUPFAM" id="SSF48208">
    <property type="entry name" value="Six-hairpin glycosidases"/>
    <property type="match status" value="1"/>
</dbReference>
<keyword evidence="6" id="KW-0326">Glycosidase</keyword>
<keyword evidence="10" id="KW-1185">Reference proteome</keyword>
<proteinExistence type="inferred from homology"/>
<feature type="chain" id="PRO_5026961172" description="cellulase" evidence="8">
    <location>
        <begin position="25"/>
        <end position="371"/>
    </location>
</feature>
<dbReference type="InterPro" id="IPR006311">
    <property type="entry name" value="TAT_signal"/>
</dbReference>
<dbReference type="InterPro" id="IPR002037">
    <property type="entry name" value="Glyco_hydro_8"/>
</dbReference>
<dbReference type="InterPro" id="IPR008928">
    <property type="entry name" value="6-hairpin_glycosidase_sf"/>
</dbReference>
<evidence type="ECO:0000256" key="2">
    <source>
        <dbReference type="ARBA" id="ARBA00009209"/>
    </source>
</evidence>
<keyword evidence="7" id="KW-0119">Carbohydrate metabolism</keyword>
<evidence type="ECO:0000256" key="8">
    <source>
        <dbReference type="SAM" id="SignalP"/>
    </source>
</evidence>
<evidence type="ECO:0000256" key="7">
    <source>
        <dbReference type="ARBA" id="ARBA00023326"/>
    </source>
</evidence>
<evidence type="ECO:0000256" key="1">
    <source>
        <dbReference type="ARBA" id="ARBA00000966"/>
    </source>
</evidence>
<comment type="caution">
    <text evidence="9">The sequence shown here is derived from an EMBL/GenBank/DDBJ whole genome shotgun (WGS) entry which is preliminary data.</text>
</comment>
<evidence type="ECO:0000313" key="9">
    <source>
        <dbReference type="EMBL" id="MZQ88443.1"/>
    </source>
</evidence>
<evidence type="ECO:0000256" key="6">
    <source>
        <dbReference type="ARBA" id="ARBA00023295"/>
    </source>
</evidence>
<dbReference type="PROSITE" id="PS51318">
    <property type="entry name" value="TAT"/>
    <property type="match status" value="1"/>
</dbReference>
<evidence type="ECO:0000256" key="4">
    <source>
        <dbReference type="ARBA" id="ARBA00022801"/>
    </source>
</evidence>
<comment type="similarity">
    <text evidence="2">Belongs to the glycosyl hydrolase 8 (cellulase D) family.</text>
</comment>
<comment type="catalytic activity">
    <reaction evidence="1">
        <text>Endohydrolysis of (1-&gt;4)-beta-D-glucosidic linkages in cellulose, lichenin and cereal beta-D-glucans.</text>
        <dbReference type="EC" id="3.2.1.4"/>
    </reaction>
</comment>
<dbReference type="Pfam" id="PF01270">
    <property type="entry name" value="Glyco_hydro_8"/>
    <property type="match status" value="1"/>
</dbReference>